<keyword evidence="1" id="KW-1133">Transmembrane helix</keyword>
<keyword evidence="3" id="KW-1185">Reference proteome</keyword>
<keyword evidence="2" id="KW-0732">Signal</keyword>
<keyword evidence="1" id="KW-0472">Membrane</keyword>
<reference evidence="4" key="1">
    <citation type="submission" date="2022-11" db="UniProtKB">
        <authorList>
            <consortium name="WormBaseParasite"/>
        </authorList>
    </citation>
    <scope>IDENTIFICATION</scope>
</reference>
<evidence type="ECO:0000256" key="1">
    <source>
        <dbReference type="SAM" id="Phobius"/>
    </source>
</evidence>
<feature type="signal peptide" evidence="2">
    <location>
        <begin position="1"/>
        <end position="23"/>
    </location>
</feature>
<evidence type="ECO:0000313" key="3">
    <source>
        <dbReference type="Proteomes" id="UP000887566"/>
    </source>
</evidence>
<organism evidence="3 4">
    <name type="scientific">Plectus sambesii</name>
    <dbReference type="NCBI Taxonomy" id="2011161"/>
    <lineage>
        <taxon>Eukaryota</taxon>
        <taxon>Metazoa</taxon>
        <taxon>Ecdysozoa</taxon>
        <taxon>Nematoda</taxon>
        <taxon>Chromadorea</taxon>
        <taxon>Plectida</taxon>
        <taxon>Plectina</taxon>
        <taxon>Plectoidea</taxon>
        <taxon>Plectidae</taxon>
        <taxon>Plectus</taxon>
    </lineage>
</organism>
<evidence type="ECO:0000313" key="4">
    <source>
        <dbReference type="WBParaSite" id="PSAMB.scaffold2633size22108.g18515.t1"/>
    </source>
</evidence>
<evidence type="ECO:0000256" key="2">
    <source>
        <dbReference type="SAM" id="SignalP"/>
    </source>
</evidence>
<feature type="chain" id="PRO_5038057425" evidence="2">
    <location>
        <begin position="24"/>
        <end position="220"/>
    </location>
</feature>
<protein>
    <submittedName>
        <fullName evidence="4">Uncharacterized protein</fullName>
    </submittedName>
</protein>
<keyword evidence="1" id="KW-0812">Transmembrane</keyword>
<accession>A0A914VWR5</accession>
<name>A0A914VWR5_9BILA</name>
<proteinExistence type="predicted"/>
<dbReference type="Proteomes" id="UP000887566">
    <property type="component" value="Unplaced"/>
</dbReference>
<sequence length="220" mass="24439">MRVLIAILAATAVLMLTSQAVEGFKNIKDCQKEKTIQTPLICIDDPEDNGHAAINTTEIYNRLLTLQNESSVYCDEELKHIKFYLYVLDDSVTETNAKSRSDVDNLVPEENNTCTNYGVLFVSDNSASVKLGQNSATLLDEAKINKELQSVSNGDIEERVFEAIDVLKSALANSTPQKSGVRLWVVLVGVGLIASVLVALGYWVWDRKRDRRGMMPVRTN</sequence>
<feature type="transmembrane region" description="Helical" evidence="1">
    <location>
        <begin position="183"/>
        <end position="205"/>
    </location>
</feature>
<dbReference type="WBParaSite" id="PSAMB.scaffold2633size22108.g18515.t1">
    <property type="protein sequence ID" value="PSAMB.scaffold2633size22108.g18515.t1"/>
    <property type="gene ID" value="PSAMB.scaffold2633size22108.g18515"/>
</dbReference>
<dbReference type="AlphaFoldDB" id="A0A914VWR5"/>